<evidence type="ECO:0000313" key="4">
    <source>
        <dbReference type="Proteomes" id="UP000272560"/>
    </source>
</evidence>
<dbReference type="Proteomes" id="UP000272560">
    <property type="component" value="Unassembled WGS sequence"/>
</dbReference>
<comment type="caution">
    <text evidence="3">The sequence shown here is derived from an EMBL/GenBank/DDBJ whole genome shotgun (WGS) entry which is preliminary data.</text>
</comment>
<feature type="region of interest" description="Disordered" evidence="1">
    <location>
        <begin position="1"/>
        <end position="24"/>
    </location>
</feature>
<dbReference type="InterPro" id="IPR029021">
    <property type="entry name" value="Prot-tyrosine_phosphatase-like"/>
</dbReference>
<dbReference type="Pfam" id="PF13350">
    <property type="entry name" value="Y_phosphatase3"/>
    <property type="match status" value="1"/>
</dbReference>
<accession>A0A3A5MAC4</accession>
<dbReference type="PROSITE" id="PS50056">
    <property type="entry name" value="TYR_PHOSPHATASE_2"/>
    <property type="match status" value="1"/>
</dbReference>
<dbReference type="OrthoDB" id="1188001at2"/>
<dbReference type="PROSITE" id="PS00383">
    <property type="entry name" value="TYR_PHOSPHATASE_1"/>
    <property type="match status" value="1"/>
</dbReference>
<dbReference type="SUPFAM" id="SSF52799">
    <property type="entry name" value="(Phosphotyrosine protein) phosphatases II"/>
    <property type="match status" value="1"/>
</dbReference>
<evidence type="ECO:0000256" key="1">
    <source>
        <dbReference type="SAM" id="MobiDB-lite"/>
    </source>
</evidence>
<dbReference type="EMBL" id="QZVT01000001">
    <property type="protein sequence ID" value="RJT83181.1"/>
    <property type="molecule type" value="Genomic_DNA"/>
</dbReference>
<proteinExistence type="predicted"/>
<gene>
    <name evidence="3" type="ORF">D6T63_01635</name>
</gene>
<evidence type="ECO:0000259" key="2">
    <source>
        <dbReference type="PROSITE" id="PS50056"/>
    </source>
</evidence>
<dbReference type="RefSeq" id="WP_120147272.1">
    <property type="nucleotide sequence ID" value="NZ_QZVT01000001.1"/>
</dbReference>
<protein>
    <submittedName>
        <fullName evidence="3">Tyrosine-protein phosphatase</fullName>
    </submittedName>
</protein>
<dbReference type="AlphaFoldDB" id="A0A3A5MAC4"/>
<evidence type="ECO:0000313" key="3">
    <source>
        <dbReference type="EMBL" id="RJT83181.1"/>
    </source>
</evidence>
<dbReference type="InterPro" id="IPR016130">
    <property type="entry name" value="Tyr_Pase_AS"/>
</dbReference>
<feature type="compositionally biased region" description="Polar residues" evidence="1">
    <location>
        <begin position="9"/>
        <end position="20"/>
    </location>
</feature>
<reference evidence="3 4" key="1">
    <citation type="submission" date="2018-09" db="EMBL/GenBank/DDBJ databases">
        <title>Novel species of Arthrobacter.</title>
        <authorList>
            <person name="Liu Q."/>
            <person name="Xin Y.-H."/>
        </authorList>
    </citation>
    <scope>NUCLEOTIDE SEQUENCE [LARGE SCALE GENOMIC DNA]</scope>
    <source>
        <strain evidence="3 4">Hz2</strain>
    </source>
</reference>
<feature type="domain" description="Tyrosine specific protein phosphatases" evidence="2">
    <location>
        <begin position="142"/>
        <end position="178"/>
    </location>
</feature>
<name>A0A3A5MAC4_9MICC</name>
<keyword evidence="4" id="KW-1185">Reference proteome</keyword>
<organism evidence="3 4">
    <name type="scientific">Arthrobacter cheniae</name>
    <dbReference type="NCBI Taxonomy" id="1258888"/>
    <lineage>
        <taxon>Bacteria</taxon>
        <taxon>Bacillati</taxon>
        <taxon>Actinomycetota</taxon>
        <taxon>Actinomycetes</taxon>
        <taxon>Micrococcales</taxon>
        <taxon>Micrococcaceae</taxon>
        <taxon>Arthrobacter</taxon>
    </lineage>
</organism>
<dbReference type="InterPro" id="IPR000387">
    <property type="entry name" value="Tyr_Pase_dom"/>
</dbReference>
<sequence length="269" mass="29715">MDAGPVPTPRSTAAPVTSSRPPLRAELETPLWDGAVNARDLGGTGGLVQPGRLYRMGRHEWLTEAGWESAWEHGVRTVIDLRNPFERGRRPSDPDVGREVLDRFTLVNLPTEDQSDAEFMALAGPYLNTPEHYRDNLGRWPERFAAIARAFIVAPRGGVVIHCAAGRDRTGMVTALLLDAIGITPEAIAGDYATAVTAINTRYRGQEKPHEAPRSDEELTLWLEHAQGHLAGLLSSLDSAQYLFDAGLTRAELDHLRRRLTDPGWDWQS</sequence>
<dbReference type="Gene3D" id="3.90.190.10">
    <property type="entry name" value="Protein tyrosine phosphatase superfamily"/>
    <property type="match status" value="1"/>
</dbReference>
<dbReference type="InterPro" id="IPR026893">
    <property type="entry name" value="Tyr/Ser_Pase_IphP-type"/>
</dbReference>
<dbReference type="GO" id="GO:0004721">
    <property type="term" value="F:phosphoprotein phosphatase activity"/>
    <property type="evidence" value="ECO:0007669"/>
    <property type="project" value="InterPro"/>
</dbReference>